<name>B5KQ06_9HYPO</name>
<dbReference type="PANTHER" id="PTHR36181">
    <property type="entry name" value="INTRON-ENCODED ENDONUCLEASE AI3-RELATED"/>
    <property type="match status" value="1"/>
</dbReference>
<accession>B5KQ06</accession>
<keyword evidence="2" id="KW-0255">Endonuclease</keyword>
<proteinExistence type="predicted"/>
<dbReference type="RefSeq" id="YP_002213603.1">
    <property type="nucleotide sequence ID" value="NC_011194.1"/>
</dbReference>
<keyword evidence="2" id="KW-0496">Mitochondrion</keyword>
<feature type="domain" description="Homing endonuclease LAGLIDADG" evidence="1">
    <location>
        <begin position="148"/>
        <end position="267"/>
    </location>
</feature>
<evidence type="ECO:0000259" key="1">
    <source>
        <dbReference type="Pfam" id="PF00961"/>
    </source>
</evidence>
<dbReference type="PANTHER" id="PTHR36181:SF1">
    <property type="entry name" value="LAGLIDADG ENDONUCLEASE"/>
    <property type="match status" value="1"/>
</dbReference>
<evidence type="ECO:0000313" key="2">
    <source>
        <dbReference type="EMBL" id="ABU50176.1"/>
    </source>
</evidence>
<keyword evidence="2" id="KW-0540">Nuclease</keyword>
<protein>
    <submittedName>
        <fullName evidence="2">LAGLI-DADG endonuclease</fullName>
    </submittedName>
</protein>
<dbReference type="EMBL" id="EU100743">
    <property type="protein sequence ID" value="ABU50176.1"/>
    <property type="molecule type" value="Genomic_DNA"/>
</dbReference>
<organism evidence="2">
    <name type="scientific">Beauveria brongniartii</name>
    <dbReference type="NCBI Taxonomy" id="118266"/>
    <lineage>
        <taxon>Eukaryota</taxon>
        <taxon>Fungi</taxon>
        <taxon>Dikarya</taxon>
        <taxon>Ascomycota</taxon>
        <taxon>Pezizomycotina</taxon>
        <taxon>Sordariomycetes</taxon>
        <taxon>Hypocreomycetidae</taxon>
        <taxon>Hypocreales</taxon>
        <taxon>Cordycipitaceae</taxon>
        <taxon>Beauveria</taxon>
    </lineage>
</organism>
<dbReference type="Pfam" id="PF00961">
    <property type="entry name" value="LAGLIDADG_1"/>
    <property type="match status" value="2"/>
</dbReference>
<dbReference type="InterPro" id="IPR051289">
    <property type="entry name" value="LAGLIDADG_Endonuclease"/>
</dbReference>
<dbReference type="GeneID" id="6870609"/>
<gene>
    <name evidence="2" type="primary">cox1</name>
</gene>
<reference evidence="2" key="1">
    <citation type="journal article" date="2010" name="BMC Microbiol.">
        <title>Phylogenetic and biogeographic implications inferred by mitochondrial intergenic region analyses and ITS1-5.8S-ITS2 of the entomopathogenic fungi Beauveria bassiana and B. brongniartii.</title>
        <authorList>
            <person name="Ghikas D.V."/>
            <person name="Kouvelis V.N."/>
            <person name="Typas M.A."/>
        </authorList>
    </citation>
    <scope>NUCLEOTIDE SEQUENCE</scope>
    <source>
        <strain evidence="2">IMBST95031</strain>
    </source>
</reference>
<keyword evidence="2" id="KW-0378">Hydrolase</keyword>
<dbReference type="GO" id="GO:0004519">
    <property type="term" value="F:endonuclease activity"/>
    <property type="evidence" value="ECO:0007669"/>
    <property type="project" value="UniProtKB-KW"/>
</dbReference>
<dbReference type="InterPro" id="IPR004860">
    <property type="entry name" value="LAGLIDADG_dom"/>
</dbReference>
<dbReference type="GO" id="GO:0005739">
    <property type="term" value="C:mitochondrion"/>
    <property type="evidence" value="ECO:0007669"/>
    <property type="project" value="UniProtKB-ARBA"/>
</dbReference>
<geneLocation type="mitochondrion" evidence="2"/>
<feature type="domain" description="Homing endonuclease LAGLIDADG" evidence="1">
    <location>
        <begin position="24"/>
        <end position="117"/>
    </location>
</feature>
<dbReference type="InterPro" id="IPR027434">
    <property type="entry name" value="Homing_endonucl"/>
</dbReference>
<dbReference type="Gene3D" id="3.10.28.10">
    <property type="entry name" value="Homing endonucleases"/>
    <property type="match status" value="2"/>
</dbReference>
<sequence length="308" mass="35304">MTKSSCNLSLSNENIPNQQLGSYLAGLIEGDGSIIVPKTIRNSKGKLLYPVVKITFVKKDAPLAIKIQEKISGGTLAYPKNSNYVDLLFQNKDSIQKIAILLNGNMRTPKIEALHRLIDWLNSRNQTQLIKLVALPINSTSLGNNSWLAGFIEADGSFHCGFDLNDQGLANRVRCYMTISQKQVYNVDRLDLLKKNNSNLDFMKQIQEFLEVKTVNEIKRIKKLYVEEAYIVRTNKKASCDILINYLKTYPLFSSKHQDFLDWSKAYHIKITKKYINKEGTYELLSIKNSMNTKRTQFNWDSLNNFYV</sequence>
<dbReference type="SUPFAM" id="SSF55608">
    <property type="entry name" value="Homing endonucleases"/>
    <property type="match status" value="2"/>
</dbReference>
<dbReference type="FunFam" id="3.10.28.10:FF:000007">
    <property type="entry name" value="Intron-encoded DNA endonuclease aI3"/>
    <property type="match status" value="1"/>
</dbReference>
<dbReference type="AlphaFoldDB" id="B5KQ06"/>